<evidence type="ECO:0000313" key="2">
    <source>
        <dbReference type="Proteomes" id="UP001172386"/>
    </source>
</evidence>
<dbReference type="EMBL" id="JAPDRQ010000400">
    <property type="protein sequence ID" value="KAJ9650018.1"/>
    <property type="molecule type" value="Genomic_DNA"/>
</dbReference>
<sequence length="501" mass="54336">MTTSPLNPLTLSATKAREMLQAGKVTSVDLVELYLSQIERHNNQGAKLNAIIQVAPHEMLMEKARQLDQERASKKIRGPLHGVPIIVKDAFLTPSLGMGTTCGSFALKDQHATEDAAVIKLLVKAGMIVISKANLSEWEVTKRTISQVVGPPWVARIKTQSPYIRTPAGSSSGSAVGVAAGFAPLALGAETDGSVVQPANRAAVYGLKANHGSTKMSGVMPGASSLDCLGAFAKTPHDLADLMSIIMEQPFESMVDTRWTGMRVGFVETSLWRFPDTIIEQVPEFHKQLELEITAARKTIANSGADVVYPAQLMQYNELFADIAGVDDVDPLIAYEFPRLIEDFLKLFPNAPVRTLSDLIKFNDTHATGELPAHQPTQDRFIDMNNDKTTQEQFDSILAKIRSRATSEIDRTLKENNIDVILGPGDARFCSFAGAAGGPVASLPLGFANFNGRAFGVHALARPGEEQKLLQVMAAWETAFPDATKPPSWLVEQDEAFETKA</sequence>
<organism evidence="1 2">
    <name type="scientific">Neophaeococcomyces mojaviensis</name>
    <dbReference type="NCBI Taxonomy" id="3383035"/>
    <lineage>
        <taxon>Eukaryota</taxon>
        <taxon>Fungi</taxon>
        <taxon>Dikarya</taxon>
        <taxon>Ascomycota</taxon>
        <taxon>Pezizomycotina</taxon>
        <taxon>Eurotiomycetes</taxon>
        <taxon>Chaetothyriomycetidae</taxon>
        <taxon>Chaetothyriales</taxon>
        <taxon>Chaetothyriales incertae sedis</taxon>
        <taxon>Neophaeococcomyces</taxon>
    </lineage>
</organism>
<dbReference type="Proteomes" id="UP001172386">
    <property type="component" value="Unassembled WGS sequence"/>
</dbReference>
<comment type="caution">
    <text evidence="1">The sequence shown here is derived from an EMBL/GenBank/DDBJ whole genome shotgun (WGS) entry which is preliminary data.</text>
</comment>
<evidence type="ECO:0000313" key="1">
    <source>
        <dbReference type="EMBL" id="KAJ9650018.1"/>
    </source>
</evidence>
<accession>A0ACC2ZR51</accession>
<proteinExistence type="predicted"/>
<reference evidence="1" key="1">
    <citation type="submission" date="2022-10" db="EMBL/GenBank/DDBJ databases">
        <title>Culturing micro-colonial fungi from biological soil crusts in the Mojave desert and describing Neophaeococcomyces mojavensis, and introducing the new genera and species Taxawa tesnikishii.</title>
        <authorList>
            <person name="Kurbessoian T."/>
            <person name="Stajich J.E."/>
        </authorList>
    </citation>
    <scope>NUCLEOTIDE SEQUENCE</scope>
    <source>
        <strain evidence="1">JES_112</strain>
    </source>
</reference>
<protein>
    <submittedName>
        <fullName evidence="1">Uncharacterized protein</fullName>
    </submittedName>
</protein>
<name>A0ACC2ZR51_9EURO</name>
<keyword evidence="2" id="KW-1185">Reference proteome</keyword>
<gene>
    <name evidence="1" type="ORF">H2198_010665</name>
</gene>